<organism evidence="3">
    <name type="scientific">Caenorhabditis brenneri</name>
    <name type="common">Nematode worm</name>
    <dbReference type="NCBI Taxonomy" id="135651"/>
    <lineage>
        <taxon>Eukaryota</taxon>
        <taxon>Metazoa</taxon>
        <taxon>Ecdysozoa</taxon>
        <taxon>Nematoda</taxon>
        <taxon>Chromadorea</taxon>
        <taxon>Rhabditida</taxon>
        <taxon>Rhabditina</taxon>
        <taxon>Rhabditomorpha</taxon>
        <taxon>Rhabditoidea</taxon>
        <taxon>Rhabditidae</taxon>
        <taxon>Peloderinae</taxon>
        <taxon>Caenorhabditis</taxon>
    </lineage>
</organism>
<dbReference type="InterPro" id="IPR001245">
    <property type="entry name" value="Ser-Thr/Tyr_kinase_cat_dom"/>
</dbReference>
<dbReference type="GO" id="GO:0043235">
    <property type="term" value="C:receptor complex"/>
    <property type="evidence" value="ECO:0007669"/>
    <property type="project" value="TreeGrafter"/>
</dbReference>
<dbReference type="InterPro" id="IPR050122">
    <property type="entry name" value="RTK"/>
</dbReference>
<dbReference type="HOGENOM" id="CLU_1152608_0_0_1"/>
<dbReference type="GO" id="GO:0005886">
    <property type="term" value="C:plasma membrane"/>
    <property type="evidence" value="ECO:0007669"/>
    <property type="project" value="TreeGrafter"/>
</dbReference>
<dbReference type="OMA" id="CVEYSEQ"/>
<dbReference type="InterPro" id="IPR008266">
    <property type="entry name" value="Tyr_kinase_AS"/>
</dbReference>
<dbReference type="InterPro" id="IPR011009">
    <property type="entry name" value="Kinase-like_dom_sf"/>
</dbReference>
<dbReference type="GO" id="GO:0005524">
    <property type="term" value="F:ATP binding"/>
    <property type="evidence" value="ECO:0007669"/>
    <property type="project" value="InterPro"/>
</dbReference>
<protein>
    <recommendedName>
        <fullName evidence="1">Protein kinase domain-containing protein</fullName>
    </recommendedName>
</protein>
<dbReference type="Gene3D" id="1.10.510.10">
    <property type="entry name" value="Transferase(Phosphotransferase) domain 1"/>
    <property type="match status" value="1"/>
</dbReference>
<dbReference type="GO" id="GO:0007169">
    <property type="term" value="P:cell surface receptor protein tyrosine kinase signaling pathway"/>
    <property type="evidence" value="ECO:0007669"/>
    <property type="project" value="TreeGrafter"/>
</dbReference>
<dbReference type="STRING" id="135651.G0NN38"/>
<accession>G0NN38</accession>
<sequence length="213" mass="24760">MSTDQRSLCTFDLISYSYQIANGMEYLASIPCNHRDLALRNIFVSQDNTIRIGDFALAELHSNNENYKCRMANDQLIPIWWTAPEVMDECESSEKTDVFAFGVCLFELFSLGDCKQNSDPLERILPFSEPEFCPPEIYQFMLKCWDTDPILRPTFTECVTFFAEFLDRHDEQLRQQIHGELQAVSEWQRGISNQITGRDFIQPSIDVPVIQYE</sequence>
<dbReference type="InParanoid" id="G0NN38"/>
<name>G0NN38_CAEBE</name>
<dbReference type="SMART" id="SM00219">
    <property type="entry name" value="TyrKc"/>
    <property type="match status" value="1"/>
</dbReference>
<dbReference type="PROSITE" id="PS50011">
    <property type="entry name" value="PROTEIN_KINASE_DOM"/>
    <property type="match status" value="1"/>
</dbReference>
<dbReference type="InterPro" id="IPR020635">
    <property type="entry name" value="Tyr_kinase_cat_dom"/>
</dbReference>
<evidence type="ECO:0000259" key="1">
    <source>
        <dbReference type="PROSITE" id="PS50011"/>
    </source>
</evidence>
<dbReference type="PRINTS" id="PR00109">
    <property type="entry name" value="TYRKINASE"/>
</dbReference>
<dbReference type="PANTHER" id="PTHR24416:SF503">
    <property type="entry name" value="PROTEIN KINASE DOMAIN-CONTAINING PROTEIN-RELATED"/>
    <property type="match status" value="1"/>
</dbReference>
<feature type="domain" description="Protein kinase" evidence="1">
    <location>
        <begin position="1"/>
        <end position="166"/>
    </location>
</feature>
<dbReference type="PANTHER" id="PTHR24416">
    <property type="entry name" value="TYROSINE-PROTEIN KINASE RECEPTOR"/>
    <property type="match status" value="1"/>
</dbReference>
<dbReference type="OrthoDB" id="535945at2759"/>
<dbReference type="Pfam" id="PF07714">
    <property type="entry name" value="PK_Tyr_Ser-Thr"/>
    <property type="match status" value="1"/>
</dbReference>
<dbReference type="eggNOG" id="KOG0200">
    <property type="taxonomic scope" value="Eukaryota"/>
</dbReference>
<reference evidence="3" key="1">
    <citation type="submission" date="2011-07" db="EMBL/GenBank/DDBJ databases">
        <authorList>
            <consortium name="Caenorhabditis brenneri Sequencing and Analysis Consortium"/>
            <person name="Wilson R.K."/>
        </authorList>
    </citation>
    <scope>NUCLEOTIDE SEQUENCE [LARGE SCALE GENOMIC DNA]</scope>
    <source>
        <strain evidence="3">PB2801</strain>
    </source>
</reference>
<keyword evidence="3" id="KW-1185">Reference proteome</keyword>
<gene>
    <name evidence="2" type="ORF">CAEBREN_13132</name>
</gene>
<dbReference type="SUPFAM" id="SSF56112">
    <property type="entry name" value="Protein kinase-like (PK-like)"/>
    <property type="match status" value="1"/>
</dbReference>
<proteinExistence type="predicted"/>
<evidence type="ECO:0000313" key="2">
    <source>
        <dbReference type="EMBL" id="EGT34371.1"/>
    </source>
</evidence>
<dbReference type="EMBL" id="GL379912">
    <property type="protein sequence ID" value="EGT34371.1"/>
    <property type="molecule type" value="Genomic_DNA"/>
</dbReference>
<dbReference type="PROSITE" id="PS00109">
    <property type="entry name" value="PROTEIN_KINASE_TYR"/>
    <property type="match status" value="1"/>
</dbReference>
<dbReference type="GO" id="GO:0004714">
    <property type="term" value="F:transmembrane receptor protein tyrosine kinase activity"/>
    <property type="evidence" value="ECO:0007669"/>
    <property type="project" value="TreeGrafter"/>
</dbReference>
<dbReference type="Proteomes" id="UP000008068">
    <property type="component" value="Unassembled WGS sequence"/>
</dbReference>
<dbReference type="InterPro" id="IPR000719">
    <property type="entry name" value="Prot_kinase_dom"/>
</dbReference>
<evidence type="ECO:0000313" key="3">
    <source>
        <dbReference type="Proteomes" id="UP000008068"/>
    </source>
</evidence>
<dbReference type="AlphaFoldDB" id="G0NN38"/>